<dbReference type="GO" id="GO:0003735">
    <property type="term" value="F:structural constituent of ribosome"/>
    <property type="evidence" value="ECO:0007669"/>
    <property type="project" value="InterPro"/>
</dbReference>
<dbReference type="Ensembl" id="ENSGMOT00000034786.1">
    <property type="protein sequence ID" value="ENSGMOP00000053903.1"/>
    <property type="gene ID" value="ENSGMOG00000032934.1"/>
</dbReference>
<evidence type="ECO:0000256" key="4">
    <source>
        <dbReference type="ARBA" id="ARBA00022980"/>
    </source>
</evidence>
<keyword evidence="3" id="KW-0809">Transit peptide</keyword>
<dbReference type="PANTHER" id="PTHR13231">
    <property type="entry name" value="MITOCHONDRIAL RIBOSOMAL PROTEIN S31"/>
    <property type="match status" value="1"/>
</dbReference>
<dbReference type="InterPro" id="IPR026299">
    <property type="entry name" value="MRP-S31"/>
</dbReference>
<evidence type="ECO:0000256" key="6">
    <source>
        <dbReference type="ARBA" id="ARBA00023274"/>
    </source>
</evidence>
<dbReference type="Pfam" id="PF15433">
    <property type="entry name" value="MRP-S31"/>
    <property type="match status" value="1"/>
</dbReference>
<dbReference type="OMA" id="QFDEGSN"/>
<name>A0A8C5BWH6_GADMO</name>
<feature type="region of interest" description="Disordered" evidence="9">
    <location>
        <begin position="67"/>
        <end position="89"/>
    </location>
</feature>
<feature type="region of interest" description="Disordered" evidence="9">
    <location>
        <begin position="161"/>
        <end position="193"/>
    </location>
</feature>
<evidence type="ECO:0000313" key="11">
    <source>
        <dbReference type="Proteomes" id="UP000694546"/>
    </source>
</evidence>
<evidence type="ECO:0000313" key="10">
    <source>
        <dbReference type="Ensembl" id="ENSGMOP00000053903.1"/>
    </source>
</evidence>
<feature type="compositionally biased region" description="Basic and acidic residues" evidence="9">
    <location>
        <begin position="69"/>
        <end position="89"/>
    </location>
</feature>
<organism evidence="10 11">
    <name type="scientific">Gadus morhua</name>
    <name type="common">Atlantic cod</name>
    <dbReference type="NCBI Taxonomy" id="8049"/>
    <lineage>
        <taxon>Eukaryota</taxon>
        <taxon>Metazoa</taxon>
        <taxon>Chordata</taxon>
        <taxon>Craniata</taxon>
        <taxon>Vertebrata</taxon>
        <taxon>Euteleostomi</taxon>
        <taxon>Actinopterygii</taxon>
        <taxon>Neopterygii</taxon>
        <taxon>Teleostei</taxon>
        <taxon>Neoteleostei</taxon>
        <taxon>Acanthomorphata</taxon>
        <taxon>Zeiogadaria</taxon>
        <taxon>Gadariae</taxon>
        <taxon>Gadiformes</taxon>
        <taxon>Gadoidei</taxon>
        <taxon>Gadidae</taxon>
        <taxon>Gadus</taxon>
    </lineage>
</organism>
<evidence type="ECO:0000256" key="3">
    <source>
        <dbReference type="ARBA" id="ARBA00022946"/>
    </source>
</evidence>
<evidence type="ECO:0000256" key="1">
    <source>
        <dbReference type="ARBA" id="ARBA00004173"/>
    </source>
</evidence>
<comment type="subcellular location">
    <subcellularLocation>
        <location evidence="1">Mitochondrion</location>
    </subcellularLocation>
</comment>
<accession>A0A8C5BWH6</accession>
<keyword evidence="6" id="KW-0687">Ribonucleoprotein</keyword>
<reference evidence="10" key="1">
    <citation type="submission" date="2025-08" db="UniProtKB">
        <authorList>
            <consortium name="Ensembl"/>
        </authorList>
    </citation>
    <scope>IDENTIFICATION</scope>
</reference>
<dbReference type="AlphaFoldDB" id="A0A8C5BWH6"/>
<evidence type="ECO:0000256" key="5">
    <source>
        <dbReference type="ARBA" id="ARBA00023128"/>
    </source>
</evidence>
<sequence length="389" mass="43875">FCALGIAKMYRGLLRTARQCAFSLHQTGALPPKCDNAALPVFRWDILINSECEGTNLPEQGETLLKTPLKTEEGNQQKTEERQPRVKTGKESLLDLLVAMKVDVTTSKKRSKGTKIPARHEPTVTPKPAAMESTHSMFQKATPSVASLSPELVAAASAAAASLPDPSRAESELLQQLRQHEAEPEDHKRGEANNIGNIIADMKVGRPAPRQHARSSNTIHFDEDGRGYNPRIHVSSIFLRKSLFERKRLGIFNPATDEESTDAAIGPNLWDTEFANLLVRTANHMPRNGFEEMIQWTRDGRLWQYPIDNEIGLEEEAAVAFHEHIFLDRHLEEGFPRQGPVRHFMELVVAGLSRNHHLSVRQKTEHIDWYRTYFQEKEDVLKEAAAFLN</sequence>
<reference evidence="10" key="2">
    <citation type="submission" date="2025-09" db="UniProtKB">
        <authorList>
            <consortium name="Ensembl"/>
        </authorList>
    </citation>
    <scope>IDENTIFICATION</scope>
</reference>
<feature type="region of interest" description="Disordered" evidence="9">
    <location>
        <begin position="105"/>
        <end position="133"/>
    </location>
</feature>
<keyword evidence="5" id="KW-0496">Mitochondrion</keyword>
<feature type="compositionally biased region" description="Basic and acidic residues" evidence="9">
    <location>
        <begin position="178"/>
        <end position="191"/>
    </location>
</feature>
<dbReference type="Proteomes" id="UP000694546">
    <property type="component" value="Chromosome 7"/>
</dbReference>
<evidence type="ECO:0000256" key="7">
    <source>
        <dbReference type="ARBA" id="ARBA00035133"/>
    </source>
</evidence>
<comment type="similarity">
    <text evidence="2">Belongs to the mitochondrion-specific ribosomal protein mS31 family.</text>
</comment>
<keyword evidence="4" id="KW-0689">Ribosomal protein</keyword>
<evidence type="ECO:0000256" key="9">
    <source>
        <dbReference type="SAM" id="MobiDB-lite"/>
    </source>
</evidence>
<proteinExistence type="inferred from homology"/>
<keyword evidence="11" id="KW-1185">Reference proteome</keyword>
<dbReference type="PANTHER" id="PTHR13231:SF3">
    <property type="entry name" value="SMALL RIBOSOMAL SUBUNIT PROTEIN MS31"/>
    <property type="match status" value="1"/>
</dbReference>
<dbReference type="GO" id="GO:0005763">
    <property type="term" value="C:mitochondrial small ribosomal subunit"/>
    <property type="evidence" value="ECO:0007669"/>
    <property type="project" value="InterPro"/>
</dbReference>
<evidence type="ECO:0000256" key="8">
    <source>
        <dbReference type="ARBA" id="ARBA00035363"/>
    </source>
</evidence>
<dbReference type="GeneTree" id="ENSGT00390000010017"/>
<evidence type="ECO:0000256" key="2">
    <source>
        <dbReference type="ARBA" id="ARBA00011057"/>
    </source>
</evidence>
<protein>
    <recommendedName>
        <fullName evidence="7">Small ribosomal subunit protein mS31</fullName>
    </recommendedName>
    <alternativeName>
        <fullName evidence="8">28S ribosomal protein S31, mitochondrial</fullName>
    </alternativeName>
</protein>